<dbReference type="Gene3D" id="3.30.750.44">
    <property type="match status" value="1"/>
</dbReference>
<dbReference type="InterPro" id="IPR054628">
    <property type="entry name" value="Cterm_S41_CtpZ"/>
</dbReference>
<gene>
    <name evidence="7" type="primary">MYN1_Chr_569</name>
    <name evidence="7" type="ORF">PMYN1_Chma580</name>
</gene>
<dbReference type="InterPro" id="IPR001478">
    <property type="entry name" value="PDZ"/>
</dbReference>
<dbReference type="CDD" id="cd06782">
    <property type="entry name" value="cpPDZ_CPP-like"/>
    <property type="match status" value="1"/>
</dbReference>
<dbReference type="InterPro" id="IPR004447">
    <property type="entry name" value="Peptidase_S41A"/>
</dbReference>
<evidence type="ECO:0000259" key="6">
    <source>
        <dbReference type="PROSITE" id="PS50106"/>
    </source>
</evidence>
<dbReference type="SUPFAM" id="SSF52096">
    <property type="entry name" value="ClpP/crotonase"/>
    <property type="match status" value="1"/>
</dbReference>
<sequence length="413" mass="44817">MTQIALLGLILFAYISPVLALNDAQQLVVESWRLVNQSYVDSYRFKEIDWKDLRQKALEKTIENSEQAYKAIEAMLLPLGDPYTKFLRPSDYSMLKSSTEGNVNGVGIQLGARSSDGHIVVIAPLEGSPAAEAGLISGTEIFEVDGESVDKLGLEATAARLRGQSGSQVVIKAILPMNSRNSSQAKSDHQNVTEFVLDRQQIDLHPVQSSILTANEQKIGYIQITQFSEGVSEQVIKALNEINKQNVEMLIVDLRNNSGGLVNAGLEIANQLLDKGTIVETVNRDGISETIQSSKNQLFTGPMITIVNRGTASAGEILAGALQDNNRSQLIGGQTFGKGLIQSLISLGDGSGLTVTVARYMTPQGRDIQKLGITPDYLLALPEPLNPGEDKDLWLSNSKILLELSKKSTNKIN</sequence>
<evidence type="ECO:0000313" key="8">
    <source>
        <dbReference type="Proteomes" id="UP000503178"/>
    </source>
</evidence>
<dbReference type="NCBIfam" id="TIGR00225">
    <property type="entry name" value="prc"/>
    <property type="match status" value="1"/>
</dbReference>
<comment type="similarity">
    <text evidence="1">Belongs to the peptidase S41A family.</text>
</comment>
<accession>A0A5K7W4S5</accession>
<dbReference type="NCBIfam" id="NF045591">
    <property type="entry name" value="Cterm_S41_CtpZ"/>
    <property type="match status" value="1"/>
</dbReference>
<dbReference type="SMART" id="SM00228">
    <property type="entry name" value="PDZ"/>
    <property type="match status" value="1"/>
</dbReference>
<reference evidence="7 8" key="1">
    <citation type="submission" date="2019-06" db="EMBL/GenBank/DDBJ databases">
        <title>A hidden player of endosymbiotic evolution: DNA virus triggered massive gene transfer.</title>
        <authorList>
            <person name="Matsuo M."/>
            <person name="Katahata A."/>
            <person name="Tachikawa M."/>
            <person name="Minakuchi Y."/>
            <person name="Noguchi H."/>
            <person name="Toyoda A."/>
            <person name="Fujiyama A."/>
            <person name="Suzuki Y."/>
            <person name="Satoh S."/>
            <person name="Nakayama T."/>
            <person name="Kamikawa R."/>
            <person name="Nomura M."/>
            <person name="Inagaki Y."/>
            <person name="Ishida K."/>
            <person name="Obokata J."/>
        </authorList>
    </citation>
    <scope>NUCLEOTIDE SEQUENCE [LARGE SCALE GENOMIC DNA]</scope>
    <source>
        <strain evidence="7 8">MYN1</strain>
    </source>
</reference>
<dbReference type="InterPro" id="IPR036034">
    <property type="entry name" value="PDZ_sf"/>
</dbReference>
<geneLocation type="organellar chromatophore" evidence="7"/>
<keyword evidence="5" id="KW-0732">Signal</keyword>
<protein>
    <recommendedName>
        <fullName evidence="6">PDZ domain-containing protein</fullName>
    </recommendedName>
</protein>
<keyword evidence="3" id="KW-0378">Hydrolase</keyword>
<dbReference type="Gene3D" id="2.30.42.10">
    <property type="match status" value="1"/>
</dbReference>
<dbReference type="Pfam" id="PF17820">
    <property type="entry name" value="PDZ_6"/>
    <property type="match status" value="1"/>
</dbReference>
<dbReference type="SMART" id="SM00245">
    <property type="entry name" value="TSPc"/>
    <property type="match status" value="1"/>
</dbReference>
<dbReference type="Pfam" id="PF03572">
    <property type="entry name" value="Peptidase_S41"/>
    <property type="match status" value="1"/>
</dbReference>
<feature type="domain" description="PDZ" evidence="6">
    <location>
        <begin position="92"/>
        <end position="162"/>
    </location>
</feature>
<dbReference type="Gene3D" id="3.90.226.10">
    <property type="entry name" value="2-enoyl-CoA Hydratase, Chain A, domain 1"/>
    <property type="match status" value="1"/>
</dbReference>
<dbReference type="GO" id="GO:0007165">
    <property type="term" value="P:signal transduction"/>
    <property type="evidence" value="ECO:0007669"/>
    <property type="project" value="TreeGrafter"/>
</dbReference>
<dbReference type="InterPro" id="IPR029045">
    <property type="entry name" value="ClpP/crotonase-like_dom_sf"/>
</dbReference>
<dbReference type="CDD" id="cd07560">
    <property type="entry name" value="Peptidase_S41_CPP"/>
    <property type="match status" value="1"/>
</dbReference>
<dbReference type="Proteomes" id="UP000503178">
    <property type="component" value="Chromatophore Pltd"/>
</dbReference>
<organism evidence="7 8">
    <name type="scientific">Paulinella micropora</name>
    <dbReference type="NCBI Taxonomy" id="1928728"/>
    <lineage>
        <taxon>Eukaryota</taxon>
        <taxon>Sar</taxon>
        <taxon>Rhizaria</taxon>
        <taxon>Cercozoa</taxon>
        <taxon>Imbricatea</taxon>
        <taxon>Silicofilosea</taxon>
        <taxon>Euglyphida</taxon>
        <taxon>Paulinellidae</taxon>
        <taxon>Paulinella</taxon>
    </lineage>
</organism>
<evidence type="ECO:0000256" key="2">
    <source>
        <dbReference type="ARBA" id="ARBA00022670"/>
    </source>
</evidence>
<dbReference type="EMBL" id="LC490351">
    <property type="protein sequence ID" value="BBL86388.1"/>
    <property type="molecule type" value="Genomic_DNA"/>
</dbReference>
<dbReference type="SUPFAM" id="SSF50156">
    <property type="entry name" value="PDZ domain-like"/>
    <property type="match status" value="1"/>
</dbReference>
<dbReference type="PANTHER" id="PTHR32060">
    <property type="entry name" value="TAIL-SPECIFIC PROTEASE"/>
    <property type="match status" value="1"/>
</dbReference>
<dbReference type="GO" id="GO:0006508">
    <property type="term" value="P:proteolysis"/>
    <property type="evidence" value="ECO:0007669"/>
    <property type="project" value="UniProtKB-KW"/>
</dbReference>
<dbReference type="AlphaFoldDB" id="A0A5K7W4S5"/>
<dbReference type="PROSITE" id="PS50106">
    <property type="entry name" value="PDZ"/>
    <property type="match status" value="1"/>
</dbReference>
<dbReference type="PANTHER" id="PTHR32060:SF30">
    <property type="entry name" value="CARBOXY-TERMINAL PROCESSING PROTEASE CTPA"/>
    <property type="match status" value="1"/>
</dbReference>
<dbReference type="GO" id="GO:0008236">
    <property type="term" value="F:serine-type peptidase activity"/>
    <property type="evidence" value="ECO:0007669"/>
    <property type="project" value="UniProtKB-KW"/>
</dbReference>
<evidence type="ECO:0000256" key="4">
    <source>
        <dbReference type="ARBA" id="ARBA00022825"/>
    </source>
</evidence>
<evidence type="ECO:0000313" key="7">
    <source>
        <dbReference type="EMBL" id="BBL86388.1"/>
    </source>
</evidence>
<dbReference type="GO" id="GO:0004175">
    <property type="term" value="F:endopeptidase activity"/>
    <property type="evidence" value="ECO:0007669"/>
    <property type="project" value="TreeGrafter"/>
</dbReference>
<dbReference type="InterPro" id="IPR005151">
    <property type="entry name" value="Tail-specific_protease"/>
</dbReference>
<keyword evidence="2" id="KW-0645">Protease</keyword>
<proteinExistence type="inferred from homology"/>
<name>A0A5K7W4S5_9EUKA</name>
<evidence type="ECO:0000256" key="1">
    <source>
        <dbReference type="ARBA" id="ARBA00009179"/>
    </source>
</evidence>
<evidence type="ECO:0000256" key="3">
    <source>
        <dbReference type="ARBA" id="ARBA00022801"/>
    </source>
</evidence>
<keyword evidence="7" id="KW-0934">Plastid</keyword>
<feature type="signal peptide" evidence="5">
    <location>
        <begin position="1"/>
        <end position="20"/>
    </location>
</feature>
<feature type="chain" id="PRO_5024423665" description="PDZ domain-containing protein" evidence="5">
    <location>
        <begin position="21"/>
        <end position="413"/>
    </location>
</feature>
<keyword evidence="8" id="KW-1185">Reference proteome</keyword>
<evidence type="ECO:0000256" key="5">
    <source>
        <dbReference type="SAM" id="SignalP"/>
    </source>
</evidence>
<dbReference type="InterPro" id="IPR041489">
    <property type="entry name" value="PDZ_6"/>
</dbReference>
<keyword evidence="4" id="KW-0720">Serine protease</keyword>